<dbReference type="OrthoDB" id="5543279at2759"/>
<feature type="transmembrane region" description="Helical" evidence="2">
    <location>
        <begin position="12"/>
        <end position="35"/>
    </location>
</feature>
<feature type="compositionally biased region" description="Basic and acidic residues" evidence="1">
    <location>
        <begin position="258"/>
        <end position="267"/>
    </location>
</feature>
<dbReference type="AlphaFoldDB" id="A0A9W8H4G8"/>
<reference evidence="3" key="1">
    <citation type="submission" date="2022-07" db="EMBL/GenBank/DDBJ databases">
        <title>Phylogenomic reconstructions and comparative analyses of Kickxellomycotina fungi.</title>
        <authorList>
            <person name="Reynolds N.K."/>
            <person name="Stajich J.E."/>
            <person name="Barry K."/>
            <person name="Grigoriev I.V."/>
            <person name="Crous P."/>
            <person name="Smith M.E."/>
        </authorList>
    </citation>
    <scope>NUCLEOTIDE SEQUENCE</scope>
    <source>
        <strain evidence="3">BCRC 34489</strain>
    </source>
</reference>
<feature type="transmembrane region" description="Helical" evidence="2">
    <location>
        <begin position="510"/>
        <end position="535"/>
    </location>
</feature>
<organism evidence="3 4">
    <name type="scientific">Coemansia interrupta</name>
    <dbReference type="NCBI Taxonomy" id="1126814"/>
    <lineage>
        <taxon>Eukaryota</taxon>
        <taxon>Fungi</taxon>
        <taxon>Fungi incertae sedis</taxon>
        <taxon>Zoopagomycota</taxon>
        <taxon>Kickxellomycotina</taxon>
        <taxon>Kickxellomycetes</taxon>
        <taxon>Kickxellales</taxon>
        <taxon>Kickxellaceae</taxon>
        <taxon>Coemansia</taxon>
    </lineage>
</organism>
<sequence length="552" mass="61373">MDDNPSNSTANIALFIIQIISAASGFVIAASCLYLRKWHPPIAYTAAFHISFWIGVQAMITHSASAISVRLPDSSTNVQHSKPLVRFLVWAQFAMPLWFVFLNAAIATDLLLSQLLRVNVVKLQAVHKWYLPVATTMAFTLALPLLIYHSEYQPKANVFSVQFPSALSVTLYYILAFDIWIAIGIIYCFVIVSSVVSVIIIKLRKRRAAINSQNTNHIESAWSSYPPTADGKSALAMNPTSLKDLADRNKLANRAAKHMNDADKIEADNTSDEPCSDTNDDSCSKPNNVYIDPRQVSTFSRSQKPAGTLLNLRSMEQINRTGHNDCSNRSVPYVNPSDTLMSGITISDEAIAELESSSSSSHSSKEFEAQLRKDSEISQISPSSTRSGTGGSLQMSPATDQVRFMPTDSPAKDSQSIEIPSTNRVSIKDTVFRARRPLLRLASLPPQFTLRSSNRSTFTSSSSNSQFRIPTLALVRLLLYPLIPILSFTLMCVVRWVWFRSTMPSRWEVLNVVSGILRALEGFLCLIVFLLNPALNRSFREIRKRNTPVFDP</sequence>
<feature type="transmembrane region" description="Helical" evidence="2">
    <location>
        <begin position="477"/>
        <end position="498"/>
    </location>
</feature>
<keyword evidence="2" id="KW-0812">Transmembrane</keyword>
<feature type="region of interest" description="Disordered" evidence="1">
    <location>
        <begin position="257"/>
        <end position="289"/>
    </location>
</feature>
<feature type="compositionally biased region" description="Basic and acidic residues" evidence="1">
    <location>
        <begin position="363"/>
        <end position="376"/>
    </location>
</feature>
<keyword evidence="4" id="KW-1185">Reference proteome</keyword>
<keyword evidence="2" id="KW-1133">Transmembrane helix</keyword>
<dbReference type="EMBL" id="JANBUM010000493">
    <property type="protein sequence ID" value="KAJ2776452.1"/>
    <property type="molecule type" value="Genomic_DNA"/>
</dbReference>
<feature type="transmembrane region" description="Helical" evidence="2">
    <location>
        <begin position="129"/>
        <end position="150"/>
    </location>
</feature>
<feature type="compositionally biased region" description="Acidic residues" evidence="1">
    <location>
        <begin position="269"/>
        <end position="280"/>
    </location>
</feature>
<evidence type="ECO:0000256" key="1">
    <source>
        <dbReference type="SAM" id="MobiDB-lite"/>
    </source>
</evidence>
<name>A0A9W8H4G8_9FUNG</name>
<protein>
    <submittedName>
        <fullName evidence="3">Uncharacterized protein</fullName>
    </submittedName>
</protein>
<evidence type="ECO:0000313" key="4">
    <source>
        <dbReference type="Proteomes" id="UP001140172"/>
    </source>
</evidence>
<accession>A0A9W8H4G8</accession>
<comment type="caution">
    <text evidence="3">The sequence shown here is derived from an EMBL/GenBank/DDBJ whole genome shotgun (WGS) entry which is preliminary data.</text>
</comment>
<dbReference type="Proteomes" id="UP001140172">
    <property type="component" value="Unassembled WGS sequence"/>
</dbReference>
<feature type="transmembrane region" description="Helical" evidence="2">
    <location>
        <begin position="170"/>
        <end position="201"/>
    </location>
</feature>
<feature type="transmembrane region" description="Helical" evidence="2">
    <location>
        <begin position="42"/>
        <end position="67"/>
    </location>
</feature>
<feature type="transmembrane region" description="Helical" evidence="2">
    <location>
        <begin position="87"/>
        <end position="108"/>
    </location>
</feature>
<feature type="region of interest" description="Disordered" evidence="1">
    <location>
        <begin position="353"/>
        <end position="396"/>
    </location>
</feature>
<evidence type="ECO:0000256" key="2">
    <source>
        <dbReference type="SAM" id="Phobius"/>
    </source>
</evidence>
<evidence type="ECO:0000313" key="3">
    <source>
        <dbReference type="EMBL" id="KAJ2776452.1"/>
    </source>
</evidence>
<keyword evidence="2" id="KW-0472">Membrane</keyword>
<gene>
    <name evidence="3" type="ORF">GGI15_004842</name>
</gene>
<proteinExistence type="predicted"/>